<gene>
    <name evidence="1" type="ordered locus">SL003B_0393</name>
</gene>
<dbReference type="STRING" id="991905.SL003B_0393"/>
<evidence type="ECO:0000313" key="1">
    <source>
        <dbReference type="EMBL" id="ADZ68828.1"/>
    </source>
</evidence>
<dbReference type="AlphaFoldDB" id="F2J269"/>
<reference evidence="1 2" key="1">
    <citation type="journal article" date="2011" name="J. Bacteriol.">
        <title>Complete genome sequence of Polymorphum gilvum SL003B-26A1T, a crude oil-degrading bacterium from oil-polluted saline soil.</title>
        <authorList>
            <person name="Li S.G."/>
            <person name="Tang Y.Q."/>
            <person name="Nie Y."/>
            <person name="Cai M."/>
            <person name="Wu X.L."/>
        </authorList>
    </citation>
    <scope>NUCLEOTIDE SEQUENCE [LARGE SCALE GENOMIC DNA]</scope>
    <source>
        <strain evidence="2">LMG 25793 / CGMCC 1.9160 / SL003B-26A1</strain>
    </source>
</reference>
<evidence type="ECO:0000313" key="2">
    <source>
        <dbReference type="Proteomes" id="UP000008130"/>
    </source>
</evidence>
<dbReference type="KEGG" id="pgv:SL003B_0393"/>
<protein>
    <submittedName>
        <fullName evidence="1">Nuclease (SNase-like)</fullName>
    </submittedName>
</protein>
<dbReference type="eggNOG" id="COG1525">
    <property type="taxonomic scope" value="Bacteria"/>
</dbReference>
<name>F2J269_POLGS</name>
<organism evidence="1 2">
    <name type="scientific">Polymorphum gilvum (strain LMG 25793 / CGMCC 1.9160 / SL003B-26A1)</name>
    <dbReference type="NCBI Taxonomy" id="991905"/>
    <lineage>
        <taxon>Bacteria</taxon>
        <taxon>Pseudomonadati</taxon>
        <taxon>Pseudomonadota</taxon>
        <taxon>Alphaproteobacteria</taxon>
        <taxon>Rhodobacterales</taxon>
        <taxon>Paracoccaceae</taxon>
        <taxon>Polymorphum</taxon>
    </lineage>
</organism>
<proteinExistence type="predicted"/>
<sequence length="239" mass="25868">MPAGAQAPIPQACFAQDVQPEAVEIVAGEPFGAVLLADGRRLRLAEIRLADEVGMAVEGRALIVVTGAQDRWGQLPAHVLAQGPHGAVWLQADLLERGLAVVDPETGGLSCLQPLLAAEDAARHRDVGLWRVAPVLRADQPDLLLARTGHFAVVEGRIHSLGKTRRYRYLNFGRHWASDFTATVDTRVEADLTARGLALDDLNGARVRIRGVVQAQDGPHIELTHPAQLERLPMEQIAQ</sequence>
<dbReference type="Gene3D" id="2.40.50.90">
    <property type="match status" value="1"/>
</dbReference>
<dbReference type="EMBL" id="CP002568">
    <property type="protein sequence ID" value="ADZ68828.1"/>
    <property type="molecule type" value="Genomic_DNA"/>
</dbReference>
<dbReference type="Proteomes" id="UP000008130">
    <property type="component" value="Chromosome"/>
</dbReference>
<dbReference type="HOGENOM" id="CLU_064698_0_0_5"/>
<accession>F2J269</accession>
<dbReference type="InterPro" id="IPR035437">
    <property type="entry name" value="SNase_OB-fold_sf"/>
</dbReference>
<dbReference type="SUPFAM" id="SSF50199">
    <property type="entry name" value="Staphylococcal nuclease"/>
    <property type="match status" value="1"/>
</dbReference>
<keyword evidence="2" id="KW-1185">Reference proteome</keyword>